<gene>
    <name evidence="2" type="ORF">CEXT_534241</name>
</gene>
<keyword evidence="3" id="KW-1185">Reference proteome</keyword>
<name>A0AAV4QN43_CAEEX</name>
<sequence>MRENEQPINAKKAKKEEKKKRNPKKKVLVKINLTRIKTDQIPIHHQHNEFPISFWWWKKLSNTFVIVLLLAVQTLPPRAMVSLRVCHYVSSFSTSPSLEKKKKNSR</sequence>
<protein>
    <submittedName>
        <fullName evidence="2">Uncharacterized protein</fullName>
    </submittedName>
</protein>
<organism evidence="2 3">
    <name type="scientific">Caerostris extrusa</name>
    <name type="common">Bark spider</name>
    <name type="synonym">Caerostris bankana</name>
    <dbReference type="NCBI Taxonomy" id="172846"/>
    <lineage>
        <taxon>Eukaryota</taxon>
        <taxon>Metazoa</taxon>
        <taxon>Ecdysozoa</taxon>
        <taxon>Arthropoda</taxon>
        <taxon>Chelicerata</taxon>
        <taxon>Arachnida</taxon>
        <taxon>Araneae</taxon>
        <taxon>Araneomorphae</taxon>
        <taxon>Entelegynae</taxon>
        <taxon>Araneoidea</taxon>
        <taxon>Araneidae</taxon>
        <taxon>Caerostris</taxon>
    </lineage>
</organism>
<dbReference type="AlphaFoldDB" id="A0AAV4QN43"/>
<evidence type="ECO:0000313" key="2">
    <source>
        <dbReference type="EMBL" id="GIY10845.1"/>
    </source>
</evidence>
<feature type="compositionally biased region" description="Basic residues" evidence="1">
    <location>
        <begin position="11"/>
        <end position="24"/>
    </location>
</feature>
<proteinExistence type="predicted"/>
<dbReference type="Proteomes" id="UP001054945">
    <property type="component" value="Unassembled WGS sequence"/>
</dbReference>
<dbReference type="EMBL" id="BPLR01006568">
    <property type="protein sequence ID" value="GIY10845.1"/>
    <property type="molecule type" value="Genomic_DNA"/>
</dbReference>
<feature type="region of interest" description="Disordered" evidence="1">
    <location>
        <begin position="1"/>
        <end position="24"/>
    </location>
</feature>
<comment type="caution">
    <text evidence="2">The sequence shown here is derived from an EMBL/GenBank/DDBJ whole genome shotgun (WGS) entry which is preliminary data.</text>
</comment>
<reference evidence="2 3" key="1">
    <citation type="submission" date="2021-06" db="EMBL/GenBank/DDBJ databases">
        <title>Caerostris extrusa draft genome.</title>
        <authorList>
            <person name="Kono N."/>
            <person name="Arakawa K."/>
        </authorList>
    </citation>
    <scope>NUCLEOTIDE SEQUENCE [LARGE SCALE GENOMIC DNA]</scope>
</reference>
<evidence type="ECO:0000256" key="1">
    <source>
        <dbReference type="SAM" id="MobiDB-lite"/>
    </source>
</evidence>
<accession>A0AAV4QN43</accession>
<evidence type="ECO:0000313" key="3">
    <source>
        <dbReference type="Proteomes" id="UP001054945"/>
    </source>
</evidence>